<organism evidence="2 3">
    <name type="scientific">Cylicocyclus nassatus</name>
    <name type="common">Nematode worm</name>
    <dbReference type="NCBI Taxonomy" id="53992"/>
    <lineage>
        <taxon>Eukaryota</taxon>
        <taxon>Metazoa</taxon>
        <taxon>Ecdysozoa</taxon>
        <taxon>Nematoda</taxon>
        <taxon>Chromadorea</taxon>
        <taxon>Rhabditida</taxon>
        <taxon>Rhabditina</taxon>
        <taxon>Rhabditomorpha</taxon>
        <taxon>Strongyloidea</taxon>
        <taxon>Strongylidae</taxon>
        <taxon>Cylicocyclus</taxon>
    </lineage>
</organism>
<dbReference type="EMBL" id="CATQJL010000112">
    <property type="protein sequence ID" value="CAJ0592719.1"/>
    <property type="molecule type" value="Genomic_DNA"/>
</dbReference>
<keyword evidence="3" id="KW-1185">Reference proteome</keyword>
<evidence type="ECO:0000256" key="1">
    <source>
        <dbReference type="SAM" id="SignalP"/>
    </source>
</evidence>
<protein>
    <submittedName>
        <fullName evidence="2">Uncharacterized protein</fullName>
    </submittedName>
</protein>
<name>A0AA36GFM1_CYLNA</name>
<feature type="chain" id="PRO_5041443901" evidence="1">
    <location>
        <begin position="25"/>
        <end position="161"/>
    </location>
</feature>
<evidence type="ECO:0000313" key="3">
    <source>
        <dbReference type="Proteomes" id="UP001176961"/>
    </source>
</evidence>
<comment type="caution">
    <text evidence="2">The sequence shown here is derived from an EMBL/GenBank/DDBJ whole genome shotgun (WGS) entry which is preliminary data.</text>
</comment>
<reference evidence="2" key="1">
    <citation type="submission" date="2023-07" db="EMBL/GenBank/DDBJ databases">
        <authorList>
            <consortium name="CYATHOMIX"/>
        </authorList>
    </citation>
    <scope>NUCLEOTIDE SEQUENCE</scope>
    <source>
        <strain evidence="2">N/A</strain>
    </source>
</reference>
<evidence type="ECO:0000313" key="2">
    <source>
        <dbReference type="EMBL" id="CAJ0592719.1"/>
    </source>
</evidence>
<gene>
    <name evidence="2" type="ORF">CYNAS_LOCUS4702</name>
</gene>
<sequence>MLQYLKMVFYFVLTLLAALPVCQGFDLAYMPVDFGGPNEGSPRWKENFTRALSKLCGSQEKDFMIYSEKLGALIDKAYQNMPEGENGYTELGYKRVYRTRGLDRGDAKAAAESFAAFLQGKLGSVTCQTLKGHRHFRCRVFRVNMGLWIGQPIIYCAFSNS</sequence>
<proteinExistence type="predicted"/>
<dbReference type="AlphaFoldDB" id="A0AA36GFM1"/>
<feature type="signal peptide" evidence="1">
    <location>
        <begin position="1"/>
        <end position="24"/>
    </location>
</feature>
<dbReference type="Proteomes" id="UP001176961">
    <property type="component" value="Unassembled WGS sequence"/>
</dbReference>
<accession>A0AA36GFM1</accession>
<keyword evidence="1" id="KW-0732">Signal</keyword>